<dbReference type="AlphaFoldDB" id="A0AAD9ZFD2"/>
<evidence type="ECO:0000313" key="2">
    <source>
        <dbReference type="EMBL" id="KAK3178096.1"/>
    </source>
</evidence>
<dbReference type="Proteomes" id="UP001276659">
    <property type="component" value="Unassembled WGS sequence"/>
</dbReference>
<reference evidence="2" key="1">
    <citation type="submission" date="2022-11" db="EMBL/GenBank/DDBJ databases">
        <title>Chromosomal genome sequence assembly and mating type (MAT) locus characterization of the leprose asexual lichenized fungus Lepraria neglecta (Nyl.) Erichsen.</title>
        <authorList>
            <person name="Allen J.L."/>
            <person name="Pfeffer B."/>
        </authorList>
    </citation>
    <scope>NUCLEOTIDE SEQUENCE</scope>
    <source>
        <strain evidence="2">Allen 5258</strain>
    </source>
</reference>
<dbReference type="Gene3D" id="3.30.200.20">
    <property type="entry name" value="Phosphorylase Kinase, domain 1"/>
    <property type="match status" value="1"/>
</dbReference>
<accession>A0AAD9ZFD2</accession>
<name>A0AAD9ZFD2_9LECA</name>
<dbReference type="SUPFAM" id="SSF56112">
    <property type="entry name" value="Protein kinase-like (PK-like)"/>
    <property type="match status" value="1"/>
</dbReference>
<sequence length="234" mass="26816">MRASPGAVLKSAEQDPKYLHDKKYFLKKFCTSDAKTYYENDIAALEMLKRTEGAASAFVNYYGSFRLNGTYNVLLEYADGGTLDDYYQFMDPPTAVSEAIDFWLEMLKLSKAIKIAHEIEDRFFQRRSQWPDFQGFRHDLKPSEIVVLSEDQNTSRSEFTDAHSHIDNTYGAPEYFNARNAKQMVKTQPGQKAYVWSLGCIFSEAAVWVAKGKAGLSRYRQLRRKSCQIFGLGD</sequence>
<evidence type="ECO:0000313" key="3">
    <source>
        <dbReference type="Proteomes" id="UP001276659"/>
    </source>
</evidence>
<feature type="domain" description="Protein kinase" evidence="1">
    <location>
        <begin position="1"/>
        <end position="234"/>
    </location>
</feature>
<dbReference type="GO" id="GO:0004672">
    <property type="term" value="F:protein kinase activity"/>
    <property type="evidence" value="ECO:0007669"/>
    <property type="project" value="InterPro"/>
</dbReference>
<dbReference type="PROSITE" id="PS50011">
    <property type="entry name" value="PROTEIN_KINASE_DOM"/>
    <property type="match status" value="1"/>
</dbReference>
<comment type="caution">
    <text evidence="2">The sequence shown here is derived from an EMBL/GenBank/DDBJ whole genome shotgun (WGS) entry which is preliminary data.</text>
</comment>
<dbReference type="InterPro" id="IPR011009">
    <property type="entry name" value="Kinase-like_dom_sf"/>
</dbReference>
<dbReference type="Gene3D" id="1.10.510.10">
    <property type="entry name" value="Transferase(Phosphotransferase) domain 1"/>
    <property type="match status" value="1"/>
</dbReference>
<dbReference type="InterPro" id="IPR000719">
    <property type="entry name" value="Prot_kinase_dom"/>
</dbReference>
<protein>
    <recommendedName>
        <fullName evidence="1">Protein kinase domain-containing protein</fullName>
    </recommendedName>
</protein>
<dbReference type="GO" id="GO:0005524">
    <property type="term" value="F:ATP binding"/>
    <property type="evidence" value="ECO:0007669"/>
    <property type="project" value="InterPro"/>
</dbReference>
<evidence type="ECO:0000259" key="1">
    <source>
        <dbReference type="PROSITE" id="PS50011"/>
    </source>
</evidence>
<gene>
    <name evidence="2" type="ORF">OEA41_000229</name>
</gene>
<proteinExistence type="predicted"/>
<organism evidence="2 3">
    <name type="scientific">Lepraria neglecta</name>
    <dbReference type="NCBI Taxonomy" id="209136"/>
    <lineage>
        <taxon>Eukaryota</taxon>
        <taxon>Fungi</taxon>
        <taxon>Dikarya</taxon>
        <taxon>Ascomycota</taxon>
        <taxon>Pezizomycotina</taxon>
        <taxon>Lecanoromycetes</taxon>
        <taxon>OSLEUM clade</taxon>
        <taxon>Lecanoromycetidae</taxon>
        <taxon>Lecanorales</taxon>
        <taxon>Lecanorineae</taxon>
        <taxon>Stereocaulaceae</taxon>
        <taxon>Lepraria</taxon>
    </lineage>
</organism>
<keyword evidence="3" id="KW-1185">Reference proteome</keyword>
<dbReference type="EMBL" id="JASNWA010000003">
    <property type="protein sequence ID" value="KAK3178096.1"/>
    <property type="molecule type" value="Genomic_DNA"/>
</dbReference>